<accession>A0A7W7I593</accession>
<keyword evidence="2" id="KW-1185">Reference proteome</keyword>
<dbReference type="RefSeq" id="WP_184997828.1">
    <property type="nucleotide sequence ID" value="NZ_BOMK01000052.1"/>
</dbReference>
<reference evidence="1 2" key="1">
    <citation type="submission" date="2020-08" db="EMBL/GenBank/DDBJ databases">
        <title>Sequencing the genomes of 1000 actinobacteria strains.</title>
        <authorList>
            <person name="Klenk H.-P."/>
        </authorList>
    </citation>
    <scope>NUCLEOTIDE SEQUENCE [LARGE SCALE GENOMIC DNA]</scope>
    <source>
        <strain evidence="1 2">DSM 43149</strain>
    </source>
</reference>
<organism evidence="1 2">
    <name type="scientific">Actinoplanes digitatis</name>
    <dbReference type="NCBI Taxonomy" id="1868"/>
    <lineage>
        <taxon>Bacteria</taxon>
        <taxon>Bacillati</taxon>
        <taxon>Actinomycetota</taxon>
        <taxon>Actinomycetes</taxon>
        <taxon>Micromonosporales</taxon>
        <taxon>Micromonosporaceae</taxon>
        <taxon>Actinoplanes</taxon>
    </lineage>
</organism>
<gene>
    <name evidence="1" type="ORF">BJ971_007276</name>
</gene>
<proteinExistence type="predicted"/>
<dbReference type="Proteomes" id="UP000578112">
    <property type="component" value="Unassembled WGS sequence"/>
</dbReference>
<sequence length="120" mass="13946">MVRRPTAGWREHVAAELFPEEMLDRTDEVLTAFEADVAALVEQRWEPATDTEIFEVIERTVRALNAVNDRHDGAAYETDERERLCAYIEGTLDEAGIDVDAFAGRHRMTRHEITDEWRDW</sequence>
<name>A0A7W7I593_9ACTN</name>
<dbReference type="EMBL" id="JACHNH010000001">
    <property type="protein sequence ID" value="MBB4766720.1"/>
    <property type="molecule type" value="Genomic_DNA"/>
</dbReference>
<protein>
    <submittedName>
        <fullName evidence="1">Uncharacterized protein</fullName>
    </submittedName>
</protein>
<evidence type="ECO:0000313" key="1">
    <source>
        <dbReference type="EMBL" id="MBB4766720.1"/>
    </source>
</evidence>
<evidence type="ECO:0000313" key="2">
    <source>
        <dbReference type="Proteomes" id="UP000578112"/>
    </source>
</evidence>
<dbReference type="AlphaFoldDB" id="A0A7W7I593"/>
<comment type="caution">
    <text evidence="1">The sequence shown here is derived from an EMBL/GenBank/DDBJ whole genome shotgun (WGS) entry which is preliminary data.</text>
</comment>